<dbReference type="InterPro" id="IPR011010">
    <property type="entry name" value="DNA_brk_join_enz"/>
</dbReference>
<dbReference type="InterPro" id="IPR002104">
    <property type="entry name" value="Integrase_catalytic"/>
</dbReference>
<dbReference type="PROSITE" id="PS51900">
    <property type="entry name" value="CB"/>
    <property type="match status" value="1"/>
</dbReference>
<evidence type="ECO:0000259" key="6">
    <source>
        <dbReference type="PROSITE" id="PS51898"/>
    </source>
</evidence>
<dbReference type="PANTHER" id="PTHR30349:SF90">
    <property type="entry name" value="TYROSINE RECOMBINASE XERD"/>
    <property type="match status" value="1"/>
</dbReference>
<proteinExistence type="predicted"/>
<keyword evidence="9" id="KW-1185">Reference proteome</keyword>
<dbReference type="GO" id="GO:0006310">
    <property type="term" value="P:DNA recombination"/>
    <property type="evidence" value="ECO:0007669"/>
    <property type="project" value="UniProtKB-KW"/>
</dbReference>
<dbReference type="PANTHER" id="PTHR30349">
    <property type="entry name" value="PHAGE INTEGRASE-RELATED"/>
    <property type="match status" value="1"/>
</dbReference>
<accession>A0A327KEU1</accession>
<dbReference type="EMBL" id="NPEX01000483">
    <property type="protein sequence ID" value="RAI36606.1"/>
    <property type="molecule type" value="Genomic_DNA"/>
</dbReference>
<evidence type="ECO:0000256" key="2">
    <source>
        <dbReference type="ARBA" id="ARBA00023125"/>
    </source>
</evidence>
<name>A0A327KEU1_9BRAD</name>
<dbReference type="InterPro" id="IPR004107">
    <property type="entry name" value="Integrase_SAM-like_N"/>
</dbReference>
<dbReference type="SUPFAM" id="SSF56349">
    <property type="entry name" value="DNA breaking-rejoining enzymes"/>
    <property type="match status" value="1"/>
</dbReference>
<evidence type="ECO:0008006" key="10">
    <source>
        <dbReference type="Google" id="ProtNLM"/>
    </source>
</evidence>
<evidence type="ECO:0000256" key="1">
    <source>
        <dbReference type="ARBA" id="ARBA00022908"/>
    </source>
</evidence>
<feature type="domain" description="Core-binding (CB)" evidence="7">
    <location>
        <begin position="70"/>
        <end position="155"/>
    </location>
</feature>
<dbReference type="Gene3D" id="1.10.443.10">
    <property type="entry name" value="Intergrase catalytic core"/>
    <property type="match status" value="1"/>
</dbReference>
<dbReference type="GO" id="GO:0003677">
    <property type="term" value="F:DNA binding"/>
    <property type="evidence" value="ECO:0007669"/>
    <property type="project" value="UniProtKB-UniRule"/>
</dbReference>
<evidence type="ECO:0000313" key="9">
    <source>
        <dbReference type="Proteomes" id="UP000249130"/>
    </source>
</evidence>
<dbReference type="PROSITE" id="PS51898">
    <property type="entry name" value="TYR_RECOMBINASE"/>
    <property type="match status" value="1"/>
</dbReference>
<dbReference type="NCBIfam" id="NF001399">
    <property type="entry name" value="PRK00283.1"/>
    <property type="match status" value="1"/>
</dbReference>
<feature type="region of interest" description="Disordered" evidence="5">
    <location>
        <begin position="1"/>
        <end position="71"/>
    </location>
</feature>
<evidence type="ECO:0000313" key="8">
    <source>
        <dbReference type="EMBL" id="RAI36606.1"/>
    </source>
</evidence>
<feature type="non-terminal residue" evidence="8">
    <location>
        <position position="356"/>
    </location>
</feature>
<organism evidence="8 9">
    <name type="scientific">Rhodoplanes roseus</name>
    <dbReference type="NCBI Taxonomy" id="29409"/>
    <lineage>
        <taxon>Bacteria</taxon>
        <taxon>Pseudomonadati</taxon>
        <taxon>Pseudomonadota</taxon>
        <taxon>Alphaproteobacteria</taxon>
        <taxon>Hyphomicrobiales</taxon>
        <taxon>Nitrobacteraceae</taxon>
        <taxon>Rhodoplanes</taxon>
    </lineage>
</organism>
<protein>
    <recommendedName>
        <fullName evidence="10">Recombinase XerD</fullName>
    </recommendedName>
</protein>
<feature type="compositionally biased region" description="Pro residues" evidence="5">
    <location>
        <begin position="12"/>
        <end position="26"/>
    </location>
</feature>
<feature type="compositionally biased region" description="Low complexity" evidence="5">
    <location>
        <begin position="27"/>
        <end position="57"/>
    </location>
</feature>
<dbReference type="InterPro" id="IPR050090">
    <property type="entry name" value="Tyrosine_recombinase_XerCD"/>
</dbReference>
<dbReference type="Proteomes" id="UP000249130">
    <property type="component" value="Unassembled WGS sequence"/>
</dbReference>
<feature type="domain" description="Tyr recombinase" evidence="6">
    <location>
        <begin position="176"/>
        <end position="356"/>
    </location>
</feature>
<dbReference type="Pfam" id="PF00589">
    <property type="entry name" value="Phage_integrase"/>
    <property type="match status" value="1"/>
</dbReference>
<gene>
    <name evidence="8" type="ORF">CH341_30225</name>
</gene>
<reference evidence="8 9" key="1">
    <citation type="submission" date="2017-07" db="EMBL/GenBank/DDBJ databases">
        <title>Draft Genome Sequences of Select Purple Nonsulfur Bacteria.</title>
        <authorList>
            <person name="Lasarre B."/>
            <person name="Mckinlay J.B."/>
        </authorList>
    </citation>
    <scope>NUCLEOTIDE SEQUENCE [LARGE SCALE GENOMIC DNA]</scope>
    <source>
        <strain evidence="8 9">DSM 5909</strain>
    </source>
</reference>
<feature type="compositionally biased region" description="Basic residues" evidence="5">
    <location>
        <begin position="58"/>
        <end position="67"/>
    </location>
</feature>
<evidence type="ECO:0000256" key="3">
    <source>
        <dbReference type="ARBA" id="ARBA00023172"/>
    </source>
</evidence>
<comment type="caution">
    <text evidence="8">The sequence shown here is derived from an EMBL/GenBank/DDBJ whole genome shotgun (WGS) entry which is preliminary data.</text>
</comment>
<sequence>MGRPPKGGAWPGRPPASPAAPKPPAAKPAAAEKPAPKPAAEAASPGKPAAKASASSKKPARRGRPKAPRVTADRHVDLFLDMIAAERGAGANTLDAYARDLADVTGRLKAVGRTIPEARTEDLRAYVAGLAARGFKPTSVARKLSAIRQLYRFLYAEGFRKDDPAAVIEGPRRGRGLPKILSVVEVDRLIETARTLAARPAQPTGERLRALRLICLLEVLYATGLRVSELIALPAAAARRDERMLVVRGKGDKERMVILNDAARTAMKEWLAALAEAGRHEGAKWLFPSFGESGHLTRQHTARELKDLAVAAGIRPDRISPHVLRHAFASHLLQNGADLRSVQMLLGHADISTTQI</sequence>
<dbReference type="InterPro" id="IPR044068">
    <property type="entry name" value="CB"/>
</dbReference>
<dbReference type="InterPro" id="IPR010998">
    <property type="entry name" value="Integrase_recombinase_N"/>
</dbReference>
<dbReference type="AlphaFoldDB" id="A0A327KEU1"/>
<keyword evidence="1" id="KW-0229">DNA integration</keyword>
<dbReference type="Gene3D" id="1.10.150.130">
    <property type="match status" value="1"/>
</dbReference>
<dbReference type="GO" id="GO:0015074">
    <property type="term" value="P:DNA integration"/>
    <property type="evidence" value="ECO:0007669"/>
    <property type="project" value="UniProtKB-KW"/>
</dbReference>
<keyword evidence="3" id="KW-0233">DNA recombination</keyword>
<evidence type="ECO:0000256" key="4">
    <source>
        <dbReference type="PROSITE-ProRule" id="PRU01248"/>
    </source>
</evidence>
<keyword evidence="2 4" id="KW-0238">DNA-binding</keyword>
<evidence type="ECO:0000259" key="7">
    <source>
        <dbReference type="PROSITE" id="PS51900"/>
    </source>
</evidence>
<evidence type="ECO:0000256" key="5">
    <source>
        <dbReference type="SAM" id="MobiDB-lite"/>
    </source>
</evidence>
<dbReference type="Pfam" id="PF02899">
    <property type="entry name" value="Phage_int_SAM_1"/>
    <property type="match status" value="1"/>
</dbReference>
<dbReference type="OrthoDB" id="9801717at2"/>
<dbReference type="InterPro" id="IPR013762">
    <property type="entry name" value="Integrase-like_cat_sf"/>
</dbReference>